<accession>A0A194AI11</accession>
<organism evidence="1 2">
    <name type="scientific">Desulfoplanes formicivorans</name>
    <dbReference type="NCBI Taxonomy" id="1592317"/>
    <lineage>
        <taxon>Bacteria</taxon>
        <taxon>Pseudomonadati</taxon>
        <taxon>Thermodesulfobacteriota</taxon>
        <taxon>Desulfovibrionia</taxon>
        <taxon>Desulfovibrionales</taxon>
        <taxon>Desulfoplanaceae</taxon>
        <taxon>Desulfoplanes</taxon>
    </lineage>
</organism>
<sequence>MTTSEVANHACHQKDELAFFGRMCASISHEIKNCLAVINEQNGLHEDLLMLQQQGRELPVERVLRINQTIGEQVQRMDCIVKRLNRFAHSPDHVEERIDLGELCAYVLELCRRFATNRGVVMTCEADAPVVIKAQPFLVMHLLVTCLEHLLSVVASGETIALQVVQDDQGPIIAIRPGLEHTPVAIQSLAVAVGAVVEREDGGDKAATRLRFRSV</sequence>
<keyword evidence="1" id="KW-0808">Transferase</keyword>
<dbReference type="Proteomes" id="UP000095200">
    <property type="component" value="Unassembled WGS sequence"/>
</dbReference>
<reference evidence="2" key="1">
    <citation type="submission" date="2016-06" db="EMBL/GenBank/DDBJ databases">
        <title>Draft genome sequence of Desulfoplanes formicivorans strain Pf12B.</title>
        <authorList>
            <person name="Watanabe M."/>
            <person name="Kojima H."/>
            <person name="Fukui M."/>
        </authorList>
    </citation>
    <scope>NUCLEOTIDE SEQUENCE [LARGE SCALE GENOMIC DNA]</scope>
    <source>
        <strain evidence="2">Pf12B</strain>
    </source>
</reference>
<dbReference type="InterPro" id="IPR036097">
    <property type="entry name" value="HisK_dim/P_sf"/>
</dbReference>
<dbReference type="AlphaFoldDB" id="A0A194AI11"/>
<name>A0A194AI11_9BACT</name>
<gene>
    <name evidence="1" type="ORF">DPF_1112</name>
</gene>
<dbReference type="OrthoDB" id="5417790at2"/>
<keyword evidence="1" id="KW-0418">Kinase</keyword>
<keyword evidence="2" id="KW-1185">Reference proteome</keyword>
<evidence type="ECO:0000313" key="2">
    <source>
        <dbReference type="Proteomes" id="UP000095200"/>
    </source>
</evidence>
<dbReference type="SUPFAM" id="SSF47384">
    <property type="entry name" value="Homodimeric domain of signal transducing histidine kinase"/>
    <property type="match status" value="1"/>
</dbReference>
<proteinExistence type="predicted"/>
<dbReference type="STRING" id="1592317.DPF_1112"/>
<dbReference type="RefSeq" id="WP_069857907.1">
    <property type="nucleotide sequence ID" value="NZ_BDFE01000015.1"/>
</dbReference>
<comment type="caution">
    <text evidence="1">The sequence shown here is derived from an EMBL/GenBank/DDBJ whole genome shotgun (WGS) entry which is preliminary data.</text>
</comment>
<dbReference type="EMBL" id="BDFE01000015">
    <property type="protein sequence ID" value="GAU08404.1"/>
    <property type="molecule type" value="Genomic_DNA"/>
</dbReference>
<evidence type="ECO:0000313" key="1">
    <source>
        <dbReference type="EMBL" id="GAU08404.1"/>
    </source>
</evidence>
<dbReference type="Gene3D" id="1.10.287.130">
    <property type="match status" value="1"/>
</dbReference>
<dbReference type="GO" id="GO:0000155">
    <property type="term" value="F:phosphorelay sensor kinase activity"/>
    <property type="evidence" value="ECO:0007669"/>
    <property type="project" value="InterPro"/>
</dbReference>
<protein>
    <submittedName>
        <fullName evidence="1">Histidine kinase</fullName>
    </submittedName>
</protein>